<comment type="function">
    <text evidence="13">Allosteric enzyme that catalyzes the rate-limiting step in glycogen catabolism, the phosphorolytic cleavage of glycogen to produce glucose-1-phosphate, and plays a central role in maintaining cellular and organismal glucose homeostasis.</text>
</comment>
<keyword evidence="7 13" id="KW-0328">Glycosyltransferase</keyword>
<dbReference type="InterPro" id="IPR011833">
    <property type="entry name" value="Glycg_phsphrylas"/>
</dbReference>
<evidence type="ECO:0000256" key="8">
    <source>
        <dbReference type="ARBA" id="ARBA00022679"/>
    </source>
</evidence>
<evidence type="ECO:0000313" key="14">
    <source>
        <dbReference type="EMBL" id="EHS87231.1"/>
    </source>
</evidence>
<keyword evidence="9 12" id="KW-0663">Pyridoxal phosphate</keyword>
<name>H4GIN6_9LACO</name>
<dbReference type="EMBL" id="AICN01000021">
    <property type="protein sequence ID" value="EHS87231.1"/>
    <property type="molecule type" value="Genomic_DNA"/>
</dbReference>
<evidence type="ECO:0000256" key="10">
    <source>
        <dbReference type="ARBA" id="ARBA00023277"/>
    </source>
</evidence>
<reference evidence="14 15" key="1">
    <citation type="journal article" date="2013" name="Genome Announc.">
        <title>Genome Sequence of Lactobacillus gastricus PS3, a Strain Isolated from Human Milk.</title>
        <authorList>
            <person name="Martin V."/>
            <person name="Cardenas N."/>
            <person name="Jimenez E."/>
            <person name="Maldonado A."/>
            <person name="Rodriguez J.M."/>
            <person name="Fernandez L."/>
        </authorList>
    </citation>
    <scope>NUCLEOTIDE SEQUENCE [LARGE SCALE GENOMIC DNA]</scope>
    <source>
        <strain evidence="14 15">PS3</strain>
    </source>
</reference>
<dbReference type="PIRSF" id="PIRSF000460">
    <property type="entry name" value="Pprylas_GlgP"/>
    <property type="match status" value="1"/>
</dbReference>
<dbReference type="GO" id="GO:0005980">
    <property type="term" value="P:glycogen catabolic process"/>
    <property type="evidence" value="ECO:0007669"/>
    <property type="project" value="TreeGrafter"/>
</dbReference>
<dbReference type="OrthoDB" id="9760804at2"/>
<evidence type="ECO:0000256" key="3">
    <source>
        <dbReference type="ARBA" id="ARBA00004496"/>
    </source>
</evidence>
<accession>H4GIN6</accession>
<dbReference type="EC" id="2.4.1.1" evidence="13"/>
<dbReference type="Gene3D" id="3.40.50.2000">
    <property type="entry name" value="Glycogen Phosphorylase B"/>
    <property type="match status" value="2"/>
</dbReference>
<dbReference type="PANTHER" id="PTHR11468">
    <property type="entry name" value="GLYCOGEN PHOSPHORYLASE"/>
    <property type="match status" value="1"/>
</dbReference>
<dbReference type="PATRIC" id="fig|1144300.3.peg.452"/>
<keyword evidence="10 13" id="KW-0119">Carbohydrate metabolism</keyword>
<dbReference type="GO" id="GO:0008184">
    <property type="term" value="F:glycogen phosphorylase activity"/>
    <property type="evidence" value="ECO:0007669"/>
    <property type="project" value="InterPro"/>
</dbReference>
<dbReference type="Proteomes" id="UP000004567">
    <property type="component" value="Unassembled WGS sequence"/>
</dbReference>
<comment type="subcellular location">
    <subcellularLocation>
        <location evidence="3">Cytoplasm</location>
    </subcellularLocation>
</comment>
<evidence type="ECO:0000313" key="15">
    <source>
        <dbReference type="Proteomes" id="UP000004567"/>
    </source>
</evidence>
<dbReference type="PANTHER" id="PTHR11468:SF3">
    <property type="entry name" value="GLYCOGEN PHOSPHORYLASE, LIVER FORM"/>
    <property type="match status" value="1"/>
</dbReference>
<comment type="cofactor">
    <cofactor evidence="2 13">
        <name>pyridoxal 5'-phosphate</name>
        <dbReference type="ChEBI" id="CHEBI:597326"/>
    </cofactor>
</comment>
<dbReference type="GO" id="GO:0005737">
    <property type="term" value="C:cytoplasm"/>
    <property type="evidence" value="ECO:0007669"/>
    <property type="project" value="UniProtKB-SubCell"/>
</dbReference>
<feature type="modified residue" description="N6-(pyridoxal phosphate)lysine" evidence="12">
    <location>
        <position position="645"/>
    </location>
</feature>
<comment type="catalytic activity">
    <reaction evidence="1 13">
        <text>[(1-&gt;4)-alpha-D-glucosyl](n) + phosphate = [(1-&gt;4)-alpha-D-glucosyl](n-1) + alpha-D-glucose 1-phosphate</text>
        <dbReference type="Rhea" id="RHEA:41732"/>
        <dbReference type="Rhea" id="RHEA-COMP:9584"/>
        <dbReference type="Rhea" id="RHEA-COMP:9586"/>
        <dbReference type="ChEBI" id="CHEBI:15444"/>
        <dbReference type="ChEBI" id="CHEBI:43474"/>
        <dbReference type="ChEBI" id="CHEBI:58601"/>
        <dbReference type="EC" id="2.4.1.1"/>
    </reaction>
</comment>
<keyword evidence="8 13" id="KW-0808">Transferase</keyword>
<evidence type="ECO:0000256" key="1">
    <source>
        <dbReference type="ARBA" id="ARBA00001275"/>
    </source>
</evidence>
<protein>
    <recommendedName>
        <fullName evidence="13">Alpha-1,4 glucan phosphorylase</fullName>
        <ecNumber evidence="13">2.4.1.1</ecNumber>
    </recommendedName>
</protein>
<keyword evidence="6" id="KW-0021">Allosteric enzyme</keyword>
<evidence type="ECO:0000256" key="9">
    <source>
        <dbReference type="ARBA" id="ARBA00022898"/>
    </source>
</evidence>
<comment type="caution">
    <text evidence="14">The sequence shown here is derived from an EMBL/GenBank/DDBJ whole genome shotgun (WGS) entry which is preliminary data.</text>
</comment>
<dbReference type="CDD" id="cd04300">
    <property type="entry name" value="GT35_Glycogen_Phosphorylase"/>
    <property type="match status" value="1"/>
</dbReference>
<evidence type="ECO:0000256" key="5">
    <source>
        <dbReference type="ARBA" id="ARBA00022490"/>
    </source>
</evidence>
<dbReference type="GO" id="GO:0030170">
    <property type="term" value="F:pyridoxal phosphate binding"/>
    <property type="evidence" value="ECO:0007669"/>
    <property type="project" value="InterPro"/>
</dbReference>
<dbReference type="SUPFAM" id="SSF53756">
    <property type="entry name" value="UDP-Glycosyltransferase/glycogen phosphorylase"/>
    <property type="match status" value="1"/>
</dbReference>
<dbReference type="STRING" id="1144300.PS3_21084"/>
<sequence>MMMTKDEFKQAFLDELDTHFSVAIDEATDYELFEALSAVVRHGYSENWRRTRTEDNRQQTKQVYYFSIEFLPGTLLRSNLLNLGWLDQAREALHDLKLDLDQVALAEPDLALGNGGLGRLASCFMDSLASEGYAANGNGIYYKYGLFKQKSVDGYQVEMPNDWTKSDSPWLVRRKGKAALVHFGGHYTMIEQDGWLTPEYEGDQVVLAVPYDIAVVGYHNHVTNTMRLWNAEIPSEDEIDYRTIQDRRTIEDLTSVLYPNDSTYDGRLLRLKQEYFFVSAGIQSILRYFVKNNGTDAWDQLPDEVAIHINDTHPAMCVAELMRLLVDDYRVDWERAWQITQQVMSYTNHTIMAEALEKWDVNMFRQLLPRLMDIITEIDRRYVESLQGRVDGQIIDRTRIISGNQVHMAHLAIIGSHSINGVAELHTQLLKTTVLNDFYNLYPDRFNNKTNGITLRRWLQLANPQLSHLLDEQLGSQWRNDSAQLLKLTKEADDPKVLNQLAKIKLANKQKLAQLIKQQTGLEVDPQAIFDVQVKRLHAYKRQTLKLLHVLALYRDLKNGIDHPKRVVIFGAKAAPSYVYAKQVIKVINEVAKLINHDPDINDRLKVVFLENYGVTLAEQIIPAADLSEQISTTTKEASGTSNMKLMANGALTIATMDGANVEIAEAVGDDNIFIFGLNKDQVNQAYADHSYDPQQVYNQSPVVKSVVDMLIDGTIPACQVEGKALYDSFVQANEPFFVLADLESYLQAQSRVETAWQDQEAWAKRSLINIAHAERFDADHTVQLYAQDIWHLTPLAQA</sequence>
<comment type="function">
    <text evidence="11">Phosphorylase is an important allosteric enzyme in carbohydrate metabolism. Enzymes from different sources differ in their regulatory mechanisms and in their natural substrates. However, all known phosphorylases share catalytic and structural properties.</text>
</comment>
<keyword evidence="5" id="KW-0963">Cytoplasm</keyword>
<dbReference type="Pfam" id="PF00343">
    <property type="entry name" value="Phosphorylase"/>
    <property type="match status" value="1"/>
</dbReference>
<evidence type="ECO:0000256" key="11">
    <source>
        <dbReference type="ARBA" id="ARBA00025174"/>
    </source>
</evidence>
<evidence type="ECO:0000256" key="2">
    <source>
        <dbReference type="ARBA" id="ARBA00001933"/>
    </source>
</evidence>
<comment type="similarity">
    <text evidence="4 13">Belongs to the glycogen phosphorylase family.</text>
</comment>
<dbReference type="NCBIfam" id="TIGR02093">
    <property type="entry name" value="P_ylase"/>
    <property type="match status" value="1"/>
</dbReference>
<proteinExistence type="inferred from homology"/>
<evidence type="ECO:0000256" key="6">
    <source>
        <dbReference type="ARBA" id="ARBA00022533"/>
    </source>
</evidence>
<dbReference type="InterPro" id="IPR000811">
    <property type="entry name" value="Glyco_trans_35"/>
</dbReference>
<organism evidence="14 15">
    <name type="scientific">Limosilactobacillus gastricus PS3</name>
    <dbReference type="NCBI Taxonomy" id="1144300"/>
    <lineage>
        <taxon>Bacteria</taxon>
        <taxon>Bacillati</taxon>
        <taxon>Bacillota</taxon>
        <taxon>Bacilli</taxon>
        <taxon>Lactobacillales</taxon>
        <taxon>Lactobacillaceae</taxon>
        <taxon>Limosilactobacillus</taxon>
    </lineage>
</organism>
<dbReference type="FunFam" id="3.40.50.2000:FF:000153">
    <property type="entry name" value="Alpha-1,4 glucan phosphorylase"/>
    <property type="match status" value="1"/>
</dbReference>
<evidence type="ECO:0000256" key="12">
    <source>
        <dbReference type="PIRSR" id="PIRSR000460-1"/>
    </source>
</evidence>
<evidence type="ECO:0000256" key="13">
    <source>
        <dbReference type="RuleBase" id="RU000587"/>
    </source>
</evidence>
<evidence type="ECO:0000256" key="7">
    <source>
        <dbReference type="ARBA" id="ARBA00022676"/>
    </source>
</evidence>
<evidence type="ECO:0000256" key="4">
    <source>
        <dbReference type="ARBA" id="ARBA00006047"/>
    </source>
</evidence>
<dbReference type="FunFam" id="3.40.50.2000:FF:000003">
    <property type="entry name" value="Alpha-1,4 glucan phosphorylase"/>
    <property type="match status" value="1"/>
</dbReference>
<gene>
    <name evidence="14" type="ORF">PS3_21084</name>
</gene>
<dbReference type="AlphaFoldDB" id="H4GIN6"/>